<name>A0A1Y5I8L9_OSTTA</name>
<dbReference type="eggNOG" id="KOG1424">
    <property type="taxonomic scope" value="Eukaryota"/>
</dbReference>
<evidence type="ECO:0000313" key="8">
    <source>
        <dbReference type="EMBL" id="OUS45909.1"/>
    </source>
</evidence>
<organism evidence="8">
    <name type="scientific">Ostreococcus tauri</name>
    <name type="common">Marine green alga</name>
    <dbReference type="NCBI Taxonomy" id="70448"/>
    <lineage>
        <taxon>Eukaryota</taxon>
        <taxon>Viridiplantae</taxon>
        <taxon>Chlorophyta</taxon>
        <taxon>Mamiellophyceae</taxon>
        <taxon>Mamiellales</taxon>
        <taxon>Bathycoccaceae</taxon>
        <taxon>Ostreococcus</taxon>
    </lineage>
</organism>
<comment type="subcellular location">
    <subcellularLocation>
        <location evidence="1">Cytoplasm</location>
    </subcellularLocation>
</comment>
<dbReference type="EMBL" id="KZ155785">
    <property type="protein sequence ID" value="OUS45909.1"/>
    <property type="molecule type" value="Genomic_DNA"/>
</dbReference>
<gene>
    <name evidence="8" type="ORF">BE221DRAFT_76203</name>
</gene>
<dbReference type="InterPro" id="IPR006073">
    <property type="entry name" value="GTP-bd"/>
</dbReference>
<dbReference type="PROSITE" id="PS51721">
    <property type="entry name" value="G_CP"/>
    <property type="match status" value="1"/>
</dbReference>
<dbReference type="Pfam" id="PF01926">
    <property type="entry name" value="MMR_HSR1"/>
    <property type="match status" value="1"/>
</dbReference>
<dbReference type="PANTHER" id="PTHR45709:SF2">
    <property type="entry name" value="LARGE SUBUNIT GTPASE 1 HOMOLOG"/>
    <property type="match status" value="1"/>
</dbReference>
<dbReference type="InterPro" id="IPR043358">
    <property type="entry name" value="GNL1-like"/>
</dbReference>
<dbReference type="InterPro" id="IPR030378">
    <property type="entry name" value="G_CP_dom"/>
</dbReference>
<feature type="compositionally biased region" description="Gly residues" evidence="6">
    <location>
        <begin position="567"/>
        <end position="577"/>
    </location>
</feature>
<dbReference type="CDD" id="cd01857">
    <property type="entry name" value="HSR1_MMR1"/>
    <property type="match status" value="1"/>
</dbReference>
<feature type="region of interest" description="Disordered" evidence="6">
    <location>
        <begin position="531"/>
        <end position="578"/>
    </location>
</feature>
<evidence type="ECO:0000256" key="1">
    <source>
        <dbReference type="ARBA" id="ARBA00004496"/>
    </source>
</evidence>
<dbReference type="GO" id="GO:0005525">
    <property type="term" value="F:GTP binding"/>
    <property type="evidence" value="ECO:0007669"/>
    <property type="project" value="UniProtKB-KW"/>
</dbReference>
<dbReference type="AlphaFoldDB" id="A0A1Y5I8L9"/>
<dbReference type="InterPro" id="IPR027417">
    <property type="entry name" value="P-loop_NTPase"/>
</dbReference>
<evidence type="ECO:0000256" key="2">
    <source>
        <dbReference type="ARBA" id="ARBA00022490"/>
    </source>
</evidence>
<feature type="region of interest" description="Disordered" evidence="6">
    <location>
        <begin position="205"/>
        <end position="228"/>
    </location>
</feature>
<feature type="domain" description="CP-type G" evidence="7">
    <location>
        <begin position="110"/>
        <end position="364"/>
    </location>
</feature>
<protein>
    <submittedName>
        <fullName evidence="8">P-loop containing nucleoside triphosphate hydrolase protein</fullName>
    </submittedName>
</protein>
<keyword evidence="5" id="KW-0342">GTP-binding</keyword>
<proteinExistence type="predicted"/>
<sequence length="595" mass="65640">MAALRDRDFTTARARARARVTAGDDAAAAEDARARAEGEAEALRARNEAELVHKGTLSVPRRPTWTREMTAEDVDANERRGFLEWRRALAAVEEDERCELTPFEKNLEIWRQLWRVCERSDVVVQVVDARDPLFYRCEDLEEYVKELNPGKSTMLLLNKADLLSRELRRAWAEYFDSRGIKFLFWSAKAAYEEIEAEQIAAKAEQTARDLEDTRRRLELDEGDASDDGDSMEIAEEIRSKVEAARRAAEAHADVLKSMQHDESDAADPAHISSRAELLEILQKRAEEAVQTMGATRVQRQGAQAHRVVVGMVGYPNVGKSSTVNAIVASKKTAVSATPGKTKHFQTLELGDDLLLADCPGLVFPSFSTSKAHLVCNGVIPIDRLTDVFRPIEIIAERIPRDTIEHVYNMKLPLPALHEDQNRNPTARELLRAYCAARGYTVQGNRPDEQRAGRAVLKDYVSGKLLYCIAPEGYEGPLGASRMGEDAMAGYGAGAIVARETADDIGSAGVEADDALASAVLDDMMATLGLSKKKGKERMRAEHKYQKKGKKEKGRVKNKNAGVNTTAGGQGFLTGKRGGMLPAHLQANVRSAIGDD</sequence>
<dbReference type="PRINTS" id="PR00326">
    <property type="entry name" value="GTP1OBG"/>
</dbReference>
<dbReference type="GO" id="GO:0003924">
    <property type="term" value="F:GTPase activity"/>
    <property type="evidence" value="ECO:0007669"/>
    <property type="project" value="InterPro"/>
</dbReference>
<keyword evidence="4 8" id="KW-0378">Hydrolase</keyword>
<feature type="compositionally biased region" description="Basic and acidic residues" evidence="6">
    <location>
        <begin position="205"/>
        <end position="219"/>
    </location>
</feature>
<keyword evidence="3" id="KW-0547">Nucleotide-binding</keyword>
<dbReference type="InterPro" id="IPR023179">
    <property type="entry name" value="GTP-bd_ortho_bundle_sf"/>
</dbReference>
<evidence type="ECO:0000259" key="7">
    <source>
        <dbReference type="PROSITE" id="PS51721"/>
    </source>
</evidence>
<evidence type="ECO:0000256" key="3">
    <source>
        <dbReference type="ARBA" id="ARBA00022741"/>
    </source>
</evidence>
<accession>A0A1Y5I8L9</accession>
<dbReference type="FunFam" id="3.40.50.300:FF:001151">
    <property type="entry name" value="Large subunit GTPase 1"/>
    <property type="match status" value="1"/>
</dbReference>
<dbReference type="Proteomes" id="UP000195557">
    <property type="component" value="Unassembled WGS sequence"/>
</dbReference>
<dbReference type="Gene3D" id="3.40.50.300">
    <property type="entry name" value="P-loop containing nucleotide triphosphate hydrolases"/>
    <property type="match status" value="1"/>
</dbReference>
<keyword evidence="2" id="KW-0963">Cytoplasm</keyword>
<dbReference type="SUPFAM" id="SSF52540">
    <property type="entry name" value="P-loop containing nucleoside triphosphate hydrolases"/>
    <property type="match status" value="1"/>
</dbReference>
<evidence type="ECO:0000256" key="6">
    <source>
        <dbReference type="SAM" id="MobiDB-lite"/>
    </source>
</evidence>
<dbReference type="PANTHER" id="PTHR45709">
    <property type="entry name" value="LARGE SUBUNIT GTPASE 1 HOMOLOG-RELATED"/>
    <property type="match status" value="1"/>
</dbReference>
<evidence type="ECO:0000256" key="5">
    <source>
        <dbReference type="ARBA" id="ARBA00023134"/>
    </source>
</evidence>
<feature type="compositionally biased region" description="Basic residues" evidence="6">
    <location>
        <begin position="544"/>
        <end position="557"/>
    </location>
</feature>
<dbReference type="GO" id="GO:0005829">
    <property type="term" value="C:cytosol"/>
    <property type="evidence" value="ECO:0007669"/>
    <property type="project" value="TreeGrafter"/>
</dbReference>
<reference evidence="8" key="1">
    <citation type="submission" date="2017-04" db="EMBL/GenBank/DDBJ databases">
        <title>Population genomics of picophytoplankton unveils novel chromosome hypervariability.</title>
        <authorList>
            <consortium name="DOE Joint Genome Institute"/>
            <person name="Blanc-Mathieu R."/>
            <person name="Krasovec M."/>
            <person name="Hebrard M."/>
            <person name="Yau S."/>
            <person name="Desgranges E."/>
            <person name="Martin J."/>
            <person name="Schackwitz W."/>
            <person name="Kuo A."/>
            <person name="Salin G."/>
            <person name="Donnadieu C."/>
            <person name="Desdevises Y."/>
            <person name="Sanchez-Ferandin S."/>
            <person name="Moreau H."/>
            <person name="Rivals E."/>
            <person name="Grigoriev I.V."/>
            <person name="Grimsley N."/>
            <person name="Eyre-Walker A."/>
            <person name="Piganeau G."/>
        </authorList>
    </citation>
    <scope>NUCLEOTIDE SEQUENCE [LARGE SCALE GENOMIC DNA]</scope>
    <source>
        <strain evidence="8">RCC 1115</strain>
    </source>
</reference>
<dbReference type="Gene3D" id="1.10.1580.10">
    <property type="match status" value="1"/>
</dbReference>
<evidence type="ECO:0000256" key="4">
    <source>
        <dbReference type="ARBA" id="ARBA00022801"/>
    </source>
</evidence>